<sequence>LTRRDYKEENDKDVIELVDGNMSKHLLSWDMTFCLMLQDGQVNWLAKKGEEKVLEGASFVVDQDTDDKEEFLSKAQEASMALVMVQRRNLVTQEEANLLTQNQGSFNQNALIT</sequence>
<dbReference type="AlphaFoldDB" id="A0A9D4Z9C4"/>
<dbReference type="EMBL" id="JABFUD020000020">
    <property type="protein sequence ID" value="KAI5064436.1"/>
    <property type="molecule type" value="Genomic_DNA"/>
</dbReference>
<evidence type="ECO:0000313" key="1">
    <source>
        <dbReference type="EMBL" id="KAI5064436.1"/>
    </source>
</evidence>
<accession>A0A9D4Z9C4</accession>
<organism evidence="1 2">
    <name type="scientific">Adiantum capillus-veneris</name>
    <name type="common">Maidenhair fern</name>
    <dbReference type="NCBI Taxonomy" id="13818"/>
    <lineage>
        <taxon>Eukaryota</taxon>
        <taxon>Viridiplantae</taxon>
        <taxon>Streptophyta</taxon>
        <taxon>Embryophyta</taxon>
        <taxon>Tracheophyta</taxon>
        <taxon>Polypodiopsida</taxon>
        <taxon>Polypodiidae</taxon>
        <taxon>Polypodiales</taxon>
        <taxon>Pteridineae</taxon>
        <taxon>Pteridaceae</taxon>
        <taxon>Vittarioideae</taxon>
        <taxon>Adiantum</taxon>
    </lineage>
</organism>
<reference evidence="1" key="1">
    <citation type="submission" date="2021-01" db="EMBL/GenBank/DDBJ databases">
        <title>Adiantum capillus-veneris genome.</title>
        <authorList>
            <person name="Fang Y."/>
            <person name="Liao Q."/>
        </authorList>
    </citation>
    <scope>NUCLEOTIDE SEQUENCE</scope>
    <source>
        <strain evidence="1">H3</strain>
        <tissue evidence="1">Leaf</tissue>
    </source>
</reference>
<feature type="non-terminal residue" evidence="1">
    <location>
        <position position="1"/>
    </location>
</feature>
<protein>
    <submittedName>
        <fullName evidence="1">Uncharacterized protein</fullName>
    </submittedName>
</protein>
<dbReference type="Proteomes" id="UP000886520">
    <property type="component" value="Chromosome 20"/>
</dbReference>
<name>A0A9D4Z9C4_ADICA</name>
<comment type="caution">
    <text evidence="1">The sequence shown here is derived from an EMBL/GenBank/DDBJ whole genome shotgun (WGS) entry which is preliminary data.</text>
</comment>
<evidence type="ECO:0000313" key="2">
    <source>
        <dbReference type="Proteomes" id="UP000886520"/>
    </source>
</evidence>
<gene>
    <name evidence="1" type="ORF">GOP47_0021106</name>
</gene>
<keyword evidence="2" id="KW-1185">Reference proteome</keyword>
<proteinExistence type="predicted"/>